<comment type="subcellular location">
    <subcellularLocation>
        <location evidence="1">Cell outer membrane</location>
        <topology evidence="1">Multi-pass membrane protein</topology>
    </subcellularLocation>
</comment>
<dbReference type="PANTHER" id="PTHR30069">
    <property type="entry name" value="TONB-DEPENDENT OUTER MEMBRANE RECEPTOR"/>
    <property type="match status" value="1"/>
</dbReference>
<organism evidence="8 9">
    <name type="scientific">Tunturiibacter gelidiferens</name>
    <dbReference type="NCBI Taxonomy" id="3069689"/>
    <lineage>
        <taxon>Bacteria</taxon>
        <taxon>Pseudomonadati</taxon>
        <taxon>Acidobacteriota</taxon>
        <taxon>Terriglobia</taxon>
        <taxon>Terriglobales</taxon>
        <taxon>Acidobacteriaceae</taxon>
        <taxon>Tunturiibacter</taxon>
    </lineage>
</organism>
<accession>A0A9X0U6J5</accession>
<evidence type="ECO:0000256" key="4">
    <source>
        <dbReference type="ARBA" id="ARBA00022692"/>
    </source>
</evidence>
<name>A0A9X0U6J5_9BACT</name>
<keyword evidence="4" id="KW-0812">Transmembrane</keyword>
<dbReference type="Pfam" id="PF13620">
    <property type="entry name" value="CarboxypepD_reg"/>
    <property type="match status" value="1"/>
</dbReference>
<evidence type="ECO:0000259" key="7">
    <source>
        <dbReference type="Pfam" id="PF25183"/>
    </source>
</evidence>
<proteinExistence type="predicted"/>
<evidence type="ECO:0000256" key="3">
    <source>
        <dbReference type="ARBA" id="ARBA00022452"/>
    </source>
</evidence>
<keyword evidence="3" id="KW-1134">Transmembrane beta strand</keyword>
<comment type="caution">
    <text evidence="8">The sequence shown here is derived from an EMBL/GenBank/DDBJ whole genome shotgun (WGS) entry which is preliminary data.</text>
</comment>
<evidence type="ECO:0000313" key="9">
    <source>
        <dbReference type="Proteomes" id="UP000535182"/>
    </source>
</evidence>
<dbReference type="GO" id="GO:0044718">
    <property type="term" value="P:siderophore transmembrane transport"/>
    <property type="evidence" value="ECO:0007669"/>
    <property type="project" value="TreeGrafter"/>
</dbReference>
<protein>
    <recommendedName>
        <fullName evidence="7">TonB-dependent transporter Oar-like beta-barrel domain-containing protein</fullName>
    </recommendedName>
</protein>
<gene>
    <name evidence="8" type="ORF">HDF14_005353</name>
</gene>
<dbReference type="InterPro" id="IPR008969">
    <property type="entry name" value="CarboxyPept-like_regulatory"/>
</dbReference>
<keyword evidence="9" id="KW-1185">Reference proteome</keyword>
<keyword evidence="2" id="KW-0813">Transport</keyword>
<feature type="domain" description="TonB-dependent transporter Oar-like beta-barrel" evidence="7">
    <location>
        <begin position="226"/>
        <end position="982"/>
    </location>
</feature>
<dbReference type="RefSeq" id="WP_183981511.1">
    <property type="nucleotide sequence ID" value="NZ_JACHEB010000017.1"/>
</dbReference>
<evidence type="ECO:0000256" key="2">
    <source>
        <dbReference type="ARBA" id="ARBA00022448"/>
    </source>
</evidence>
<dbReference type="AlphaFoldDB" id="A0A9X0U6J5"/>
<dbReference type="PANTHER" id="PTHR30069:SF46">
    <property type="entry name" value="OAR PROTEIN"/>
    <property type="match status" value="1"/>
</dbReference>
<dbReference type="SUPFAM" id="SSF56935">
    <property type="entry name" value="Porins"/>
    <property type="match status" value="1"/>
</dbReference>
<dbReference type="InterPro" id="IPR057601">
    <property type="entry name" value="Oar-like_b-barrel"/>
</dbReference>
<dbReference type="EMBL" id="JACHEB010000017">
    <property type="protein sequence ID" value="MBB5331704.1"/>
    <property type="molecule type" value="Genomic_DNA"/>
</dbReference>
<dbReference type="GO" id="GO:0015344">
    <property type="term" value="F:siderophore uptake transmembrane transporter activity"/>
    <property type="evidence" value="ECO:0007669"/>
    <property type="project" value="TreeGrafter"/>
</dbReference>
<evidence type="ECO:0000256" key="6">
    <source>
        <dbReference type="ARBA" id="ARBA00023237"/>
    </source>
</evidence>
<dbReference type="InterPro" id="IPR036942">
    <property type="entry name" value="Beta-barrel_TonB_sf"/>
</dbReference>
<evidence type="ECO:0000256" key="5">
    <source>
        <dbReference type="ARBA" id="ARBA00023136"/>
    </source>
</evidence>
<keyword evidence="5" id="KW-0472">Membrane</keyword>
<reference evidence="8 9" key="1">
    <citation type="submission" date="2020-08" db="EMBL/GenBank/DDBJ databases">
        <title>Genomic Encyclopedia of Type Strains, Phase IV (KMG-V): Genome sequencing to study the core and pangenomes of soil and plant-associated prokaryotes.</title>
        <authorList>
            <person name="Whitman W."/>
        </authorList>
    </citation>
    <scope>NUCLEOTIDE SEQUENCE [LARGE SCALE GENOMIC DNA]</scope>
    <source>
        <strain evidence="8 9">X5P2</strain>
    </source>
</reference>
<dbReference type="InterPro" id="IPR039426">
    <property type="entry name" value="TonB-dep_rcpt-like"/>
</dbReference>
<keyword evidence="6" id="KW-0998">Cell outer membrane</keyword>
<dbReference type="Gene3D" id="2.60.40.1120">
    <property type="entry name" value="Carboxypeptidase-like, regulatory domain"/>
    <property type="match status" value="1"/>
</dbReference>
<dbReference type="Pfam" id="PF25183">
    <property type="entry name" value="OMP_b-brl_4"/>
    <property type="match status" value="1"/>
</dbReference>
<sequence length="989" mass="107080">MFGISLILHAQIDRTGLAGTVRDVRGTSLSRVTISALQLATGLNRETVSSSTGSYDIPELPVGLYQITYSAPGFEHKVVKVVQTVGHTSILNVVLSVAGISEHVDVSSVSSQLDETSAALGARIEPEQVKELPLNGRNWSTLTALVPGAVDTGGSNQRSIRFAGRGLDDNNFTYDGIDATNIVNQAQQPFVRLAIPTEAIQEFRIDTMLFTAENGSTPGGQIAVASKTGSNDLHGSVFEFLRNDLFDAREPIDTLNPHKPAFLLNQFGGSIGGPILHDKTFFYFAYEGLRQTQGQTLPGLVPSESFRSQLAAASPSLAPILNAFPKGQFVSGTSTQVDEFVGSGRQLDHEESAVLRLDHRFSSSDSAYLRFNFDASYSDIPLVEGGTYLNDRQLITSRPVNGELESLHIFSPRFISELKFGFNRGNVYTTDQSALHTPYAISISGFTTLSGDEYKSGVGNSFSYIDNLTWVKGNQTVKTGVEVRRIQLNQGNTSNGTVTFSSASNLLVNAVSSATFAAALPVNGLRKTELYSYVEDEWKLRTNLTVNAGVRYTFYNIFHEVQGRANPFDFATCGPQGYCGSGASFGKTNTLDVDPRLSVTWAPAALSGKTVVRSGFGIYHGDGQLDDQNFPISNEIAQYSLSAKTVPNLSYPILPFLGNTPGIIAPREADRDRRDAYVLQWGLSVQEAFPHELVGTLSYVGSKGTNLLNTTYINLLNPVTGLRPFPAFGQVQGRGNKNNSSYQGFVASIQRTFTRGLLFSANYTYSHEIDQGAAGGGDSDFPQNPACSSCERASGDFDVRHVFNGNAVYDLPFGAGRTFLSTPRIASAIFGRWSVTTIVTARTGLPVNVTEDRSSTSVATGYTTSQRPNLVPGVSLTPPGGRKTQHWINPAAFSLVANSGYGDSPRNLARGPSLWQADLGMAKRIPLTERLQMQFRSEFFNIFNRAQYGLPLADLSTPNTFGEIVSEVNAGPVGTGTPRQIQFMLRLEF</sequence>
<dbReference type="SUPFAM" id="SSF49464">
    <property type="entry name" value="Carboxypeptidase regulatory domain-like"/>
    <property type="match status" value="1"/>
</dbReference>
<dbReference type="Gene3D" id="2.40.170.20">
    <property type="entry name" value="TonB-dependent receptor, beta-barrel domain"/>
    <property type="match status" value="1"/>
</dbReference>
<evidence type="ECO:0000313" key="8">
    <source>
        <dbReference type="EMBL" id="MBB5331704.1"/>
    </source>
</evidence>
<dbReference type="GO" id="GO:0009279">
    <property type="term" value="C:cell outer membrane"/>
    <property type="evidence" value="ECO:0007669"/>
    <property type="project" value="UniProtKB-SubCell"/>
</dbReference>
<dbReference type="Proteomes" id="UP000535182">
    <property type="component" value="Unassembled WGS sequence"/>
</dbReference>
<evidence type="ECO:0000256" key="1">
    <source>
        <dbReference type="ARBA" id="ARBA00004571"/>
    </source>
</evidence>